<dbReference type="Pfam" id="PF05239">
    <property type="entry name" value="PRC"/>
    <property type="match status" value="1"/>
</dbReference>
<evidence type="ECO:0000313" key="4">
    <source>
        <dbReference type="EMBL" id="ENN88973.1"/>
    </source>
</evidence>
<proteinExistence type="predicted"/>
<feature type="compositionally biased region" description="Polar residues" evidence="1">
    <location>
        <begin position="29"/>
        <end position="50"/>
    </location>
</feature>
<feature type="region of interest" description="Disordered" evidence="1">
    <location>
        <begin position="195"/>
        <end position="214"/>
    </location>
</feature>
<dbReference type="PANTHER" id="PTHR36505">
    <property type="entry name" value="BLR1072 PROTEIN"/>
    <property type="match status" value="1"/>
</dbReference>
<organism evidence="4 5">
    <name type="scientific">Rhizobium freirei PRF 81</name>
    <dbReference type="NCBI Taxonomy" id="363754"/>
    <lineage>
        <taxon>Bacteria</taxon>
        <taxon>Pseudomonadati</taxon>
        <taxon>Pseudomonadota</taxon>
        <taxon>Alphaproteobacteria</taxon>
        <taxon>Hyphomicrobiales</taxon>
        <taxon>Rhizobiaceae</taxon>
        <taxon>Rhizobium/Agrobacterium group</taxon>
        <taxon>Rhizobium</taxon>
    </lineage>
</organism>
<dbReference type="EMBL" id="AQHN01000011">
    <property type="protein sequence ID" value="ENN88973.1"/>
    <property type="molecule type" value="Genomic_DNA"/>
</dbReference>
<dbReference type="RefSeq" id="WP_004109809.1">
    <property type="nucleotide sequence ID" value="NZ_AQHN01000011.1"/>
</dbReference>
<dbReference type="PATRIC" id="fig|363754.4.peg.991"/>
<protein>
    <submittedName>
        <fullName evidence="4">Putative PRC family protein</fullName>
    </submittedName>
</protein>
<evidence type="ECO:0000256" key="2">
    <source>
        <dbReference type="SAM" id="SignalP"/>
    </source>
</evidence>
<reference evidence="4 5" key="1">
    <citation type="journal article" date="2012" name="BMC Genomics">
        <title>Genomic basis of broad host range and environmental adaptability of Rhizobium tropici CIAT 899 and Rhizobium sp. PRF 81 which are used in inoculants for common bean (Phaseolus vulgaris L.).</title>
        <authorList>
            <person name="Ormeno-Orrillo E."/>
            <person name="Menna P."/>
            <person name="Almeida L.G."/>
            <person name="Ollero F.J."/>
            <person name="Nicolas M.F."/>
            <person name="Pains Rodrigues E."/>
            <person name="Shigueyoshi Nakatani A."/>
            <person name="Silva Batista J.S."/>
            <person name="Oliveira Chueire L.M."/>
            <person name="Souza R.C."/>
            <person name="Ribeiro Vasconcelos A.T."/>
            <person name="Megias M."/>
            <person name="Hungria M."/>
            <person name="Martinez-Romero E."/>
        </authorList>
    </citation>
    <scope>NUCLEOTIDE SEQUENCE [LARGE SCALE GENOMIC DNA]</scope>
    <source>
        <strain evidence="4 5">PRF 81</strain>
    </source>
</reference>
<keyword evidence="5" id="KW-1185">Reference proteome</keyword>
<feature type="region of interest" description="Disordered" evidence="1">
    <location>
        <begin position="29"/>
        <end position="87"/>
    </location>
</feature>
<feature type="compositionally biased region" description="Low complexity" evidence="1">
    <location>
        <begin position="62"/>
        <end position="81"/>
    </location>
</feature>
<evidence type="ECO:0000313" key="5">
    <source>
        <dbReference type="Proteomes" id="UP000012429"/>
    </source>
</evidence>
<evidence type="ECO:0000256" key="1">
    <source>
        <dbReference type="SAM" id="MobiDB-lite"/>
    </source>
</evidence>
<comment type="caution">
    <text evidence="4">The sequence shown here is derived from an EMBL/GenBank/DDBJ whole genome shotgun (WGS) entry which is preliminary data.</text>
</comment>
<dbReference type="SUPFAM" id="SSF50346">
    <property type="entry name" value="PRC-barrel domain"/>
    <property type="match status" value="1"/>
</dbReference>
<accession>N6UFN4</accession>
<dbReference type="Proteomes" id="UP000012429">
    <property type="component" value="Unassembled WGS sequence"/>
</dbReference>
<feature type="chain" id="PRO_5004125424" evidence="2">
    <location>
        <begin position="28"/>
        <end position="214"/>
    </location>
</feature>
<sequence>MTGKLFTSVAAGAIFAAASVLSPMAFAQTQQPSNGGTGNSGNAPLTQSAPATPGAAKPDSPAPQTKAQAPAPTKTPGATGTEQAGGYLTTQSADQISARTYMGQSVYNGQNESIGSINDLILQKQGGVIAAVVGVGGFLGLGQKNVAVPFTKINATQNAQDGTIKLTTTETAATLKSAPEFKTLMMQASEKAARLEGTTTMPATDSMTTSSTSK</sequence>
<gene>
    <name evidence="4" type="ORF">RHSP_03119</name>
</gene>
<dbReference type="OrthoDB" id="7818259at2"/>
<name>N6UFN4_9HYPH</name>
<dbReference type="PANTHER" id="PTHR36505:SF1">
    <property type="entry name" value="BLR1072 PROTEIN"/>
    <property type="match status" value="1"/>
</dbReference>
<dbReference type="Gene3D" id="2.30.30.240">
    <property type="entry name" value="PRC-barrel domain"/>
    <property type="match status" value="1"/>
</dbReference>
<feature type="domain" description="PRC-barrel" evidence="3">
    <location>
        <begin position="94"/>
        <end position="169"/>
    </location>
</feature>
<evidence type="ECO:0000259" key="3">
    <source>
        <dbReference type="Pfam" id="PF05239"/>
    </source>
</evidence>
<feature type="signal peptide" evidence="2">
    <location>
        <begin position="1"/>
        <end position="27"/>
    </location>
</feature>
<dbReference type="STRING" id="363754.RHSP_03119"/>
<feature type="compositionally biased region" description="Low complexity" evidence="1">
    <location>
        <begin position="198"/>
        <end position="214"/>
    </location>
</feature>
<dbReference type="InterPro" id="IPR027275">
    <property type="entry name" value="PRC-brl_dom"/>
</dbReference>
<keyword evidence="2" id="KW-0732">Signal</keyword>
<dbReference type="AlphaFoldDB" id="N6UFN4"/>
<dbReference type="InterPro" id="IPR011033">
    <property type="entry name" value="PRC_barrel-like_sf"/>
</dbReference>